<dbReference type="Pfam" id="PF08281">
    <property type="entry name" value="Sigma70_r4_2"/>
    <property type="match status" value="1"/>
</dbReference>
<keyword evidence="4" id="KW-0804">Transcription</keyword>
<sequence>MPERLEWLLTTNFHDLTDHVQEEVYYAYYDFVYGTIHYIVKDHQITEDIIQESFLKVIHKMPTFDKETIMRAWMKVVARNSTINFLRKNKKFRNHVDIESVYMDIEPLVSNEPSVERTIEIKMMEESIMKYLHKLKPEYRLLMEYRWKQGMSYKEIAEQLNICEDVVRQRLYRTREGIKKMLFREWGNDHETIRSVESRLS</sequence>
<proteinExistence type="inferred from homology"/>
<evidence type="ECO:0000256" key="3">
    <source>
        <dbReference type="ARBA" id="ARBA00023082"/>
    </source>
</evidence>
<dbReference type="Gene3D" id="1.10.1740.10">
    <property type="match status" value="1"/>
</dbReference>
<dbReference type="InterPro" id="IPR036388">
    <property type="entry name" value="WH-like_DNA-bd_sf"/>
</dbReference>
<dbReference type="InterPro" id="IPR007627">
    <property type="entry name" value="RNA_pol_sigma70_r2"/>
</dbReference>
<keyword evidence="3" id="KW-0731">Sigma factor</keyword>
<feature type="domain" description="RNA polymerase sigma-70 region 2" evidence="5">
    <location>
        <begin position="26"/>
        <end position="91"/>
    </location>
</feature>
<dbReference type="Proteomes" id="UP000279446">
    <property type="component" value="Unassembled WGS sequence"/>
</dbReference>
<evidence type="ECO:0000256" key="2">
    <source>
        <dbReference type="ARBA" id="ARBA00023015"/>
    </source>
</evidence>
<dbReference type="EMBL" id="RZNY01000002">
    <property type="protein sequence ID" value="RUT48027.1"/>
    <property type="molecule type" value="Genomic_DNA"/>
</dbReference>
<dbReference type="GO" id="GO:0006352">
    <property type="term" value="P:DNA-templated transcription initiation"/>
    <property type="evidence" value="ECO:0007669"/>
    <property type="project" value="InterPro"/>
</dbReference>
<reference evidence="7 8" key="1">
    <citation type="submission" date="2018-12" db="EMBL/GenBank/DDBJ databases">
        <authorList>
            <person name="Sun L."/>
            <person name="Chen Z."/>
        </authorList>
    </citation>
    <scope>NUCLEOTIDE SEQUENCE [LARGE SCALE GENOMIC DNA]</scope>
    <source>
        <strain evidence="7 8">DSM 15890</strain>
    </source>
</reference>
<dbReference type="OrthoDB" id="2657224at2"/>
<evidence type="ECO:0000256" key="1">
    <source>
        <dbReference type="ARBA" id="ARBA00010641"/>
    </source>
</evidence>
<dbReference type="PANTHER" id="PTHR43133:SF62">
    <property type="entry name" value="RNA POLYMERASE SIGMA FACTOR SIGZ"/>
    <property type="match status" value="1"/>
</dbReference>
<dbReference type="InterPro" id="IPR013325">
    <property type="entry name" value="RNA_pol_sigma_r2"/>
</dbReference>
<dbReference type="AlphaFoldDB" id="A0A3S1CB50"/>
<dbReference type="RefSeq" id="WP_127190446.1">
    <property type="nucleotide sequence ID" value="NZ_JAUSSS010000002.1"/>
</dbReference>
<feature type="domain" description="RNA polymerase sigma factor 70 region 4 type 2" evidence="6">
    <location>
        <begin position="126"/>
        <end position="175"/>
    </location>
</feature>
<dbReference type="PANTHER" id="PTHR43133">
    <property type="entry name" value="RNA POLYMERASE ECF-TYPE SIGMA FACTO"/>
    <property type="match status" value="1"/>
</dbReference>
<protein>
    <submittedName>
        <fullName evidence="7">Sigma-70 family RNA polymerase sigma factor</fullName>
    </submittedName>
</protein>
<comment type="caution">
    <text evidence="7">The sequence shown here is derived from an EMBL/GenBank/DDBJ whole genome shotgun (WGS) entry which is preliminary data.</text>
</comment>
<evidence type="ECO:0000313" key="8">
    <source>
        <dbReference type="Proteomes" id="UP000279446"/>
    </source>
</evidence>
<dbReference type="InterPro" id="IPR013324">
    <property type="entry name" value="RNA_pol_sigma_r3/r4-like"/>
</dbReference>
<keyword evidence="2" id="KW-0805">Transcription regulation</keyword>
<evidence type="ECO:0000313" key="7">
    <source>
        <dbReference type="EMBL" id="RUT48027.1"/>
    </source>
</evidence>
<comment type="similarity">
    <text evidence="1">Belongs to the sigma-70 factor family. ECF subfamily.</text>
</comment>
<dbReference type="InterPro" id="IPR013249">
    <property type="entry name" value="RNA_pol_sigma70_r4_t2"/>
</dbReference>
<organism evidence="7 8">
    <name type="scientific">Paenibacillus anaericanus</name>
    <dbReference type="NCBI Taxonomy" id="170367"/>
    <lineage>
        <taxon>Bacteria</taxon>
        <taxon>Bacillati</taxon>
        <taxon>Bacillota</taxon>
        <taxon>Bacilli</taxon>
        <taxon>Bacillales</taxon>
        <taxon>Paenibacillaceae</taxon>
        <taxon>Paenibacillus</taxon>
    </lineage>
</organism>
<keyword evidence="8" id="KW-1185">Reference proteome</keyword>
<dbReference type="NCBIfam" id="TIGR02937">
    <property type="entry name" value="sigma70-ECF"/>
    <property type="match status" value="1"/>
</dbReference>
<dbReference type="GO" id="GO:0003677">
    <property type="term" value="F:DNA binding"/>
    <property type="evidence" value="ECO:0007669"/>
    <property type="project" value="InterPro"/>
</dbReference>
<evidence type="ECO:0000259" key="6">
    <source>
        <dbReference type="Pfam" id="PF08281"/>
    </source>
</evidence>
<dbReference type="Pfam" id="PF04542">
    <property type="entry name" value="Sigma70_r2"/>
    <property type="match status" value="1"/>
</dbReference>
<accession>A0A3S1CB50</accession>
<dbReference type="Gene3D" id="1.10.10.10">
    <property type="entry name" value="Winged helix-like DNA-binding domain superfamily/Winged helix DNA-binding domain"/>
    <property type="match status" value="1"/>
</dbReference>
<dbReference type="CDD" id="cd06171">
    <property type="entry name" value="Sigma70_r4"/>
    <property type="match status" value="1"/>
</dbReference>
<dbReference type="GO" id="GO:0016987">
    <property type="term" value="F:sigma factor activity"/>
    <property type="evidence" value="ECO:0007669"/>
    <property type="project" value="UniProtKB-KW"/>
</dbReference>
<evidence type="ECO:0000259" key="5">
    <source>
        <dbReference type="Pfam" id="PF04542"/>
    </source>
</evidence>
<dbReference type="SUPFAM" id="SSF88946">
    <property type="entry name" value="Sigma2 domain of RNA polymerase sigma factors"/>
    <property type="match status" value="1"/>
</dbReference>
<dbReference type="SUPFAM" id="SSF88659">
    <property type="entry name" value="Sigma3 and sigma4 domains of RNA polymerase sigma factors"/>
    <property type="match status" value="1"/>
</dbReference>
<evidence type="ECO:0000256" key="4">
    <source>
        <dbReference type="ARBA" id="ARBA00023163"/>
    </source>
</evidence>
<name>A0A3S1CB50_9BACL</name>
<dbReference type="InterPro" id="IPR014284">
    <property type="entry name" value="RNA_pol_sigma-70_dom"/>
</dbReference>
<dbReference type="InterPro" id="IPR039425">
    <property type="entry name" value="RNA_pol_sigma-70-like"/>
</dbReference>
<gene>
    <name evidence="7" type="ORF">EJP82_02465</name>
</gene>